<dbReference type="Proteomes" id="UP000000763">
    <property type="component" value="Chromosome 9"/>
</dbReference>
<evidence type="ECO:0000313" key="1">
    <source>
        <dbReference type="EMBL" id="BAF24775.1"/>
    </source>
</evidence>
<gene>
    <name evidence="1" type="ordered locus">Os09g0322100</name>
</gene>
<dbReference type="AlphaFoldDB" id="Q0J2N8"/>
<sequence>MEFIPDSCWNAGIPSAPMMSCGRLRAASRLLNVPRTALAASLASLKSSNSASTFLVPLTFSSTRLASSSRPISTRLLGVSGKNSAPTKIAVAGPMASPSDSLHPHGWILSVK</sequence>
<organism evidence="1 2">
    <name type="scientific">Oryza sativa subsp. japonica</name>
    <name type="common">Rice</name>
    <dbReference type="NCBI Taxonomy" id="39947"/>
    <lineage>
        <taxon>Eukaryota</taxon>
        <taxon>Viridiplantae</taxon>
        <taxon>Streptophyta</taxon>
        <taxon>Embryophyta</taxon>
        <taxon>Tracheophyta</taxon>
        <taxon>Spermatophyta</taxon>
        <taxon>Magnoliopsida</taxon>
        <taxon>Liliopsida</taxon>
        <taxon>Poales</taxon>
        <taxon>Poaceae</taxon>
        <taxon>BOP clade</taxon>
        <taxon>Oryzoideae</taxon>
        <taxon>Oryzeae</taxon>
        <taxon>Oryzinae</taxon>
        <taxon>Oryza</taxon>
        <taxon>Oryza sativa</taxon>
    </lineage>
</organism>
<reference evidence="2" key="2">
    <citation type="journal article" date="2008" name="Nucleic Acids Res.">
        <title>The rice annotation project database (RAP-DB): 2008 update.</title>
        <authorList>
            <consortium name="The rice annotation project (RAP)"/>
        </authorList>
    </citation>
    <scope>GENOME REANNOTATION</scope>
    <source>
        <strain evidence="2">cv. Nipponbare</strain>
    </source>
</reference>
<protein>
    <submittedName>
        <fullName evidence="1">Os09g0322100 protein</fullName>
    </submittedName>
</protein>
<name>Q0J2N8_ORYSJ</name>
<dbReference type="EMBL" id="AP008215">
    <property type="protein sequence ID" value="BAF24775.1"/>
    <property type="molecule type" value="Genomic_DNA"/>
</dbReference>
<dbReference type="KEGG" id="dosa:Os09g0322100"/>
<accession>Q0J2N8</accession>
<evidence type="ECO:0000313" key="2">
    <source>
        <dbReference type="Proteomes" id="UP000000763"/>
    </source>
</evidence>
<proteinExistence type="predicted"/>
<reference evidence="1 2" key="1">
    <citation type="journal article" date="2005" name="Nature">
        <title>The map-based sequence of the rice genome.</title>
        <authorList>
            <consortium name="International rice genome sequencing project (IRGSP)"/>
            <person name="Matsumoto T."/>
            <person name="Wu J."/>
            <person name="Kanamori H."/>
            <person name="Katayose Y."/>
            <person name="Fujisawa M."/>
            <person name="Namiki N."/>
            <person name="Mizuno H."/>
            <person name="Yamamoto K."/>
            <person name="Antonio B.A."/>
            <person name="Baba T."/>
            <person name="Sakata K."/>
            <person name="Nagamura Y."/>
            <person name="Aoki H."/>
            <person name="Arikawa K."/>
            <person name="Arita K."/>
            <person name="Bito T."/>
            <person name="Chiden Y."/>
            <person name="Fujitsuka N."/>
            <person name="Fukunaka R."/>
            <person name="Hamada M."/>
            <person name="Harada C."/>
            <person name="Hayashi A."/>
            <person name="Hijishita S."/>
            <person name="Honda M."/>
            <person name="Hosokawa S."/>
            <person name="Ichikawa Y."/>
            <person name="Idonuma A."/>
            <person name="Iijima M."/>
            <person name="Ikeda M."/>
            <person name="Ikeno M."/>
            <person name="Ito K."/>
            <person name="Ito S."/>
            <person name="Ito T."/>
            <person name="Ito Y."/>
            <person name="Ito Y."/>
            <person name="Iwabuchi A."/>
            <person name="Kamiya K."/>
            <person name="Karasawa W."/>
            <person name="Kurita K."/>
            <person name="Katagiri S."/>
            <person name="Kikuta A."/>
            <person name="Kobayashi H."/>
            <person name="Kobayashi N."/>
            <person name="Machita K."/>
            <person name="Maehara T."/>
            <person name="Masukawa M."/>
            <person name="Mizubayashi T."/>
            <person name="Mukai Y."/>
            <person name="Nagasaki H."/>
            <person name="Nagata Y."/>
            <person name="Naito S."/>
            <person name="Nakashima M."/>
            <person name="Nakama Y."/>
            <person name="Nakamichi Y."/>
            <person name="Nakamura M."/>
            <person name="Meguro A."/>
            <person name="Negishi M."/>
            <person name="Ohta I."/>
            <person name="Ohta T."/>
            <person name="Okamoto M."/>
            <person name="Ono N."/>
            <person name="Saji S."/>
            <person name="Sakaguchi M."/>
            <person name="Sakai K."/>
            <person name="Shibata M."/>
            <person name="Shimokawa T."/>
            <person name="Song J."/>
            <person name="Takazaki Y."/>
            <person name="Terasawa K."/>
            <person name="Tsugane M."/>
            <person name="Tsuji K."/>
            <person name="Ueda S."/>
            <person name="Waki K."/>
            <person name="Yamagata H."/>
            <person name="Yamamoto M."/>
            <person name="Yamamoto S."/>
            <person name="Yamane H."/>
            <person name="Yoshiki S."/>
            <person name="Yoshihara R."/>
            <person name="Yukawa K."/>
            <person name="Zhong H."/>
            <person name="Yano M."/>
            <person name="Yuan Q."/>
            <person name="Ouyang S."/>
            <person name="Liu J."/>
            <person name="Jones K.M."/>
            <person name="Gansberger K."/>
            <person name="Moffat K."/>
            <person name="Hill J."/>
            <person name="Bera J."/>
            <person name="Fadrosh D."/>
            <person name="Jin S."/>
            <person name="Johri S."/>
            <person name="Kim M."/>
            <person name="Overton L."/>
            <person name="Reardon M."/>
            <person name="Tsitrin T."/>
            <person name="Vuong H."/>
            <person name="Weaver B."/>
            <person name="Ciecko A."/>
            <person name="Tallon L."/>
            <person name="Jackson J."/>
            <person name="Pai G."/>
            <person name="Aken S.V."/>
            <person name="Utterback T."/>
            <person name="Reidmuller S."/>
            <person name="Feldblyum T."/>
            <person name="Hsiao J."/>
            <person name="Zismann V."/>
            <person name="Iobst S."/>
            <person name="de Vazeille A.R."/>
            <person name="Buell C.R."/>
            <person name="Ying K."/>
            <person name="Li Y."/>
            <person name="Lu T."/>
            <person name="Huang Y."/>
            <person name="Zhao Q."/>
            <person name="Feng Q."/>
            <person name="Zhang L."/>
            <person name="Zhu J."/>
            <person name="Weng Q."/>
            <person name="Mu J."/>
            <person name="Lu Y."/>
            <person name="Fan D."/>
            <person name="Liu Y."/>
            <person name="Guan J."/>
            <person name="Zhang Y."/>
            <person name="Yu S."/>
            <person name="Liu X."/>
            <person name="Zhang Y."/>
            <person name="Hong G."/>
            <person name="Han B."/>
            <person name="Choisne N."/>
            <person name="Demange N."/>
            <person name="Orjeda G."/>
            <person name="Samain S."/>
            <person name="Cattolico L."/>
            <person name="Pelletier E."/>
            <person name="Couloux A."/>
            <person name="Segurens B."/>
            <person name="Wincker P."/>
            <person name="D'Hont A."/>
            <person name="Scarpelli C."/>
            <person name="Weissenbach J."/>
            <person name="Salanoubat M."/>
            <person name="Quetier F."/>
            <person name="Yu Y."/>
            <person name="Kim H.R."/>
            <person name="Rambo T."/>
            <person name="Currie J."/>
            <person name="Collura K."/>
            <person name="Luo M."/>
            <person name="Yang T."/>
            <person name="Ammiraju J.S.S."/>
            <person name="Engler F."/>
            <person name="Soderlund C."/>
            <person name="Wing R.A."/>
            <person name="Palmer L.E."/>
            <person name="de la Bastide M."/>
            <person name="Spiegel L."/>
            <person name="Nascimento L."/>
            <person name="Zutavern T."/>
            <person name="O'Shaughnessy A."/>
            <person name="Dike S."/>
            <person name="Dedhia N."/>
            <person name="Preston R."/>
            <person name="Balija V."/>
            <person name="McCombie W.R."/>
            <person name="Chow T."/>
            <person name="Chen H."/>
            <person name="Chung M."/>
            <person name="Chen C."/>
            <person name="Shaw J."/>
            <person name="Wu H."/>
            <person name="Hsiao K."/>
            <person name="Chao Y."/>
            <person name="Chu M."/>
            <person name="Cheng C."/>
            <person name="Hour A."/>
            <person name="Lee P."/>
            <person name="Lin S."/>
            <person name="Lin Y."/>
            <person name="Liou J."/>
            <person name="Liu S."/>
            <person name="Hsing Y."/>
            <person name="Raghuvanshi S."/>
            <person name="Mohanty A."/>
            <person name="Bharti A.K."/>
            <person name="Gaur A."/>
            <person name="Gupta V."/>
            <person name="Kumar D."/>
            <person name="Ravi V."/>
            <person name="Vij S."/>
            <person name="Kapur A."/>
            <person name="Khurana P."/>
            <person name="Khurana P."/>
            <person name="Khurana J.P."/>
            <person name="Tyagi A.K."/>
            <person name="Gaikwad K."/>
            <person name="Singh A."/>
            <person name="Dalal V."/>
            <person name="Srivastava S."/>
            <person name="Dixit A."/>
            <person name="Pal A.K."/>
            <person name="Ghazi I.A."/>
            <person name="Yadav M."/>
            <person name="Pandit A."/>
            <person name="Bhargava A."/>
            <person name="Sureshbabu K."/>
            <person name="Batra K."/>
            <person name="Sharma T.R."/>
            <person name="Mohapatra T."/>
            <person name="Singh N.K."/>
            <person name="Messing J."/>
            <person name="Nelson A.B."/>
            <person name="Fuks G."/>
            <person name="Kavchok S."/>
            <person name="Keizer G."/>
            <person name="Linton E."/>
            <person name="Llaca V."/>
            <person name="Song R."/>
            <person name="Tanyolac B."/>
            <person name="Young S."/>
            <person name="Ho-Il K."/>
            <person name="Hahn J.H."/>
            <person name="Sangsakoo G."/>
            <person name="Vanavichit A."/>
            <person name="de Mattos Luiz.A.T."/>
            <person name="Zimmer P.D."/>
            <person name="Malone G."/>
            <person name="Dellagostin O."/>
            <person name="de Oliveira A.C."/>
            <person name="Bevan M."/>
            <person name="Bancroft I."/>
            <person name="Minx P."/>
            <person name="Cordum H."/>
            <person name="Wilson R."/>
            <person name="Cheng Z."/>
            <person name="Jin W."/>
            <person name="Jiang J."/>
            <person name="Leong S.A."/>
            <person name="Iwama H."/>
            <person name="Gojobori T."/>
            <person name="Itoh T."/>
            <person name="Niimura Y."/>
            <person name="Fujii Y."/>
            <person name="Habara T."/>
            <person name="Sakai H."/>
            <person name="Sato Y."/>
            <person name="Wilson G."/>
            <person name="Kumar K."/>
            <person name="McCouch S."/>
            <person name="Juretic N."/>
            <person name="Hoen D."/>
            <person name="Wright S."/>
            <person name="Bruskiewich R."/>
            <person name="Bureau T."/>
            <person name="Miyao A."/>
            <person name="Hirochika H."/>
            <person name="Nishikawa T."/>
            <person name="Kadowaki K."/>
            <person name="Sugiura M."/>
            <person name="Burr B."/>
            <person name="Sasaki T."/>
        </authorList>
    </citation>
    <scope>NUCLEOTIDE SEQUENCE [LARGE SCALE GENOMIC DNA]</scope>
    <source>
        <strain evidence="2">cv. Nipponbare</strain>
    </source>
</reference>